<dbReference type="Gene3D" id="2.30.30.190">
    <property type="entry name" value="CAP Gly-rich-like domain"/>
    <property type="match status" value="1"/>
</dbReference>
<evidence type="ECO:0000313" key="5">
    <source>
        <dbReference type="RefSeq" id="XP_030055567.1"/>
    </source>
</evidence>
<feature type="domain" description="CAP-Gly" evidence="3">
    <location>
        <begin position="638"/>
        <end position="681"/>
    </location>
</feature>
<sequence length="690" mass="77653">MVIPELDRLMDATSSSVTSENTDVLMEEGNFPSDALPASLKKWLQLSEENISPHPKGCTGIADGASSLETLKDSLGKTFRQEEEEGPFKHFRSRFGGSAESIFSVASSRSLQTPEWKVLRLSKSQSALVGASCVDWEHTWRREIPKEGIIQDIVDDVVGDEVNFRVPARQGYDKSTDVIEYPEMESRTAGHTEKTNSPSSMCSSLMTTFCSLSESPPKKHIQTGLILHSGNQQYLPKPCESGQIQFSQNKSTPHCTSSSSGPSSTLDSAAHRSEGWPEKHGTQFRTLESNTSCRWEDRISNNSQTTEDMQDVSLPLLRAILMDREEKMNQISKELQKMQIENQKLLEEKHHLSESKKLKRMEEISEEELKNPVRAALDPTSPILLQRQIASLKSQINDLQEANGSAVLELAKTDEEISQQKNDVAELRAEYSQKLEDFKEEVNLLQQKINRIESRFSSLEMYGPGLCEEISQLRSQSRQLREVNHQLNEENHQLKEDLWDLKRQFEQLVRRLEDRQNERPWEHRKGNASPGSLSSASTDLLLSRYQEGETPHSKKDKKVGDCEEIQEISDDVLSSASHSHGDARHDLVCCGAAETPSGLVLPKRPFAPRSVADLKVGNLVKFSRPAGKISKGRVKYLGRLFGREDVYLGVELEGSEMGKHDGTFEGIRHFVCKANKGVFVNFSKIIMAWE</sequence>
<protein>
    <submittedName>
        <fullName evidence="5">Centrosome-associated protein 350-like</fullName>
    </submittedName>
</protein>
<dbReference type="InterPro" id="IPR000938">
    <property type="entry name" value="CAP-Gly_domain"/>
</dbReference>
<organism evidence="4 5">
    <name type="scientific">Microcaecilia unicolor</name>
    <dbReference type="NCBI Taxonomy" id="1415580"/>
    <lineage>
        <taxon>Eukaryota</taxon>
        <taxon>Metazoa</taxon>
        <taxon>Chordata</taxon>
        <taxon>Craniata</taxon>
        <taxon>Vertebrata</taxon>
        <taxon>Euteleostomi</taxon>
        <taxon>Amphibia</taxon>
        <taxon>Gymnophiona</taxon>
        <taxon>Siphonopidae</taxon>
        <taxon>Microcaecilia</taxon>
    </lineage>
</organism>
<dbReference type="KEGG" id="muo:115468163"/>
<dbReference type="InParanoid" id="A0A6P7XJ92"/>
<keyword evidence="4" id="KW-1185">Reference proteome</keyword>
<feature type="compositionally biased region" description="Low complexity" evidence="2">
    <location>
        <begin position="251"/>
        <end position="268"/>
    </location>
</feature>
<dbReference type="SMART" id="SM01052">
    <property type="entry name" value="CAP_GLY"/>
    <property type="match status" value="1"/>
</dbReference>
<dbReference type="Pfam" id="PF01302">
    <property type="entry name" value="CAP_GLY"/>
    <property type="match status" value="1"/>
</dbReference>
<accession>A0A6P7XJ92</accession>
<dbReference type="PROSITE" id="PS50245">
    <property type="entry name" value="CAP_GLY_2"/>
    <property type="match status" value="1"/>
</dbReference>
<keyword evidence="1" id="KW-0175">Coiled coil</keyword>
<dbReference type="AlphaFoldDB" id="A0A6P7XJ92"/>
<feature type="compositionally biased region" description="Basic and acidic residues" evidence="2">
    <location>
        <begin position="269"/>
        <end position="281"/>
    </location>
</feature>
<dbReference type="SUPFAM" id="SSF74924">
    <property type="entry name" value="Cap-Gly domain"/>
    <property type="match status" value="1"/>
</dbReference>
<feature type="coiled-coil region" evidence="1">
    <location>
        <begin position="321"/>
        <end position="355"/>
    </location>
</feature>
<feature type="region of interest" description="Disordered" evidence="2">
    <location>
        <begin position="243"/>
        <end position="282"/>
    </location>
</feature>
<dbReference type="InterPro" id="IPR036859">
    <property type="entry name" value="CAP-Gly_dom_sf"/>
</dbReference>
<evidence type="ECO:0000256" key="2">
    <source>
        <dbReference type="SAM" id="MobiDB-lite"/>
    </source>
</evidence>
<dbReference type="Proteomes" id="UP000515156">
    <property type="component" value="Chromosome 4"/>
</dbReference>
<evidence type="ECO:0000313" key="4">
    <source>
        <dbReference type="Proteomes" id="UP000515156"/>
    </source>
</evidence>
<dbReference type="GeneID" id="115468163"/>
<dbReference type="OrthoDB" id="2130750at2759"/>
<dbReference type="RefSeq" id="XP_030055567.1">
    <property type="nucleotide sequence ID" value="XM_030199707.1"/>
</dbReference>
<evidence type="ECO:0000259" key="3">
    <source>
        <dbReference type="PROSITE" id="PS50245"/>
    </source>
</evidence>
<dbReference type="Gene3D" id="1.10.287.1490">
    <property type="match status" value="1"/>
</dbReference>
<evidence type="ECO:0000256" key="1">
    <source>
        <dbReference type="SAM" id="Coils"/>
    </source>
</evidence>
<gene>
    <name evidence="5" type="primary">LOC115468163</name>
</gene>
<name>A0A6P7XJ92_9AMPH</name>
<proteinExistence type="predicted"/>
<feature type="compositionally biased region" description="Basic and acidic residues" evidence="2">
    <location>
        <begin position="516"/>
        <end position="525"/>
    </location>
</feature>
<reference evidence="5" key="1">
    <citation type="submission" date="2025-08" db="UniProtKB">
        <authorList>
            <consortium name="RefSeq"/>
        </authorList>
    </citation>
    <scope>IDENTIFICATION</scope>
</reference>
<feature type="region of interest" description="Disordered" evidence="2">
    <location>
        <begin position="516"/>
        <end position="535"/>
    </location>
</feature>